<dbReference type="InterPro" id="IPR013785">
    <property type="entry name" value="Aldolase_TIM"/>
</dbReference>
<accession>A0ABX0ACT3</accession>
<proteinExistence type="predicted"/>
<gene>
    <name evidence="2" type="ORF">DT603_10530</name>
</gene>
<protein>
    <submittedName>
        <fullName evidence="2">Alkene reductase</fullName>
    </submittedName>
</protein>
<dbReference type="Gene3D" id="3.20.20.70">
    <property type="entry name" value="Aldolase class I"/>
    <property type="match status" value="1"/>
</dbReference>
<evidence type="ECO:0000313" key="2">
    <source>
        <dbReference type="EMBL" id="NDK39276.1"/>
    </source>
</evidence>
<dbReference type="Pfam" id="PF00724">
    <property type="entry name" value="Oxidored_FMN"/>
    <property type="match status" value="1"/>
</dbReference>
<dbReference type="InterPro" id="IPR045247">
    <property type="entry name" value="Oye-like"/>
</dbReference>
<dbReference type="SUPFAM" id="SSF51395">
    <property type="entry name" value="FMN-linked oxidoreductases"/>
    <property type="match status" value="1"/>
</dbReference>
<dbReference type="CDD" id="cd02933">
    <property type="entry name" value="OYE_like_FMN"/>
    <property type="match status" value="1"/>
</dbReference>
<evidence type="ECO:0000313" key="3">
    <source>
        <dbReference type="Proteomes" id="UP001429354"/>
    </source>
</evidence>
<sequence length="368" mass="38783">MHPHLLSPVQAGSLTLPNRVVMAPLTRSRASQPGDVPSSMNAEYYAQRAGAGLIVSEATQISQQGQGYAWTPGIYTDAQEAGWKLVTDAVHARGGRIAAQLWHVGRISHPLLQADGAAPVAPSALIAEGAKCFVVQPDGTPANVPTALPRALETAEISGIVSEYAQAAARADRAGFDMVEVHAANGYLLQQFLSTNSNLRTDGYGGSLENRARIVLEAVDAVIAVLGTGRVGVRLSPHFAAHGIADAEAEASALYLAREFSRRGIAYLHIAEPDWAGGPKLTDAFRRELREQFTGMLIFCGGYSAAQAEALIASGLADAVAFGRPYLANPDLVERFRAGATLNQPDPATFYGGGAHGYLDYPALKQAA</sequence>
<feature type="domain" description="NADH:flavin oxidoreductase/NADH oxidase N-terminal" evidence="1">
    <location>
        <begin position="5"/>
        <end position="341"/>
    </location>
</feature>
<dbReference type="Proteomes" id="UP001429354">
    <property type="component" value="Unassembled WGS sequence"/>
</dbReference>
<comment type="caution">
    <text evidence="2">The sequence shown here is derived from an EMBL/GenBank/DDBJ whole genome shotgun (WGS) entry which is preliminary data.</text>
</comment>
<dbReference type="RefSeq" id="WP_162349842.1">
    <property type="nucleotide sequence ID" value="NZ_QOVG01000006.1"/>
</dbReference>
<evidence type="ECO:0000259" key="1">
    <source>
        <dbReference type="Pfam" id="PF00724"/>
    </source>
</evidence>
<organism evidence="2 3">
    <name type="scientific">Pseudoxanthomonas gei</name>
    <dbReference type="NCBI Taxonomy" id="1383030"/>
    <lineage>
        <taxon>Bacteria</taxon>
        <taxon>Pseudomonadati</taxon>
        <taxon>Pseudomonadota</taxon>
        <taxon>Gammaproteobacteria</taxon>
        <taxon>Lysobacterales</taxon>
        <taxon>Lysobacteraceae</taxon>
        <taxon>Pseudoxanthomonas</taxon>
    </lineage>
</organism>
<dbReference type="PANTHER" id="PTHR22893">
    <property type="entry name" value="NADH OXIDOREDUCTASE-RELATED"/>
    <property type="match status" value="1"/>
</dbReference>
<dbReference type="InterPro" id="IPR001155">
    <property type="entry name" value="OxRdtase_FMN_N"/>
</dbReference>
<name>A0ABX0ACT3_9GAMM</name>
<keyword evidence="3" id="KW-1185">Reference proteome</keyword>
<reference evidence="2 3" key="1">
    <citation type="submission" date="2018-07" db="EMBL/GenBank/DDBJ databases">
        <title>Whole genome Sequencing of Pseudoxanthomonas gei KCTC 32298 (T).</title>
        <authorList>
            <person name="Kumar S."/>
            <person name="Bansal K."/>
            <person name="Kaur A."/>
            <person name="Patil P."/>
            <person name="Sharma S."/>
            <person name="Patil P.B."/>
        </authorList>
    </citation>
    <scope>NUCLEOTIDE SEQUENCE [LARGE SCALE GENOMIC DNA]</scope>
    <source>
        <strain evidence="2 3">KCTC 32298</strain>
    </source>
</reference>
<dbReference type="PANTHER" id="PTHR22893:SF91">
    <property type="entry name" value="NADPH DEHYDROGENASE 2-RELATED"/>
    <property type="match status" value="1"/>
</dbReference>
<dbReference type="EMBL" id="QOVG01000006">
    <property type="protein sequence ID" value="NDK39276.1"/>
    <property type="molecule type" value="Genomic_DNA"/>
</dbReference>
<dbReference type="NCBIfam" id="NF007899">
    <property type="entry name" value="PRK10605.1"/>
    <property type="match status" value="1"/>
</dbReference>